<dbReference type="AlphaFoldDB" id="A0A8H7XRZ0"/>
<gene>
    <name evidence="1" type="ORF">JR316_009524</name>
</gene>
<proteinExistence type="predicted"/>
<organism evidence="1">
    <name type="scientific">Psilocybe cubensis</name>
    <name type="common">Psychedelic mushroom</name>
    <name type="synonym">Stropharia cubensis</name>
    <dbReference type="NCBI Taxonomy" id="181762"/>
    <lineage>
        <taxon>Eukaryota</taxon>
        <taxon>Fungi</taxon>
        <taxon>Dikarya</taxon>
        <taxon>Basidiomycota</taxon>
        <taxon>Agaricomycotina</taxon>
        <taxon>Agaricomycetes</taxon>
        <taxon>Agaricomycetidae</taxon>
        <taxon>Agaricales</taxon>
        <taxon>Agaricineae</taxon>
        <taxon>Strophariaceae</taxon>
        <taxon>Psilocybe</taxon>
    </lineage>
</organism>
<name>A0A8H7XRZ0_PSICU</name>
<comment type="caution">
    <text evidence="1">The sequence shown here is derived from an EMBL/GenBank/DDBJ whole genome shotgun (WGS) entry which is preliminary data.</text>
</comment>
<reference evidence="1" key="1">
    <citation type="submission" date="2021-02" db="EMBL/GenBank/DDBJ databases">
        <title>Psilocybe cubensis genome.</title>
        <authorList>
            <person name="Mckernan K.J."/>
            <person name="Crawford S."/>
            <person name="Trippe A."/>
            <person name="Kane L.T."/>
            <person name="Mclaughlin S."/>
        </authorList>
    </citation>
    <scope>NUCLEOTIDE SEQUENCE [LARGE SCALE GENOMIC DNA]</scope>
    <source>
        <strain evidence="1">MGC-MH-2018</strain>
    </source>
</reference>
<protein>
    <submittedName>
        <fullName evidence="1">Uncharacterized protein</fullName>
    </submittedName>
</protein>
<sequence>MYLMESFSKRNVVLMSPSQEESISTCSDEFYSQVRRYMGDMMSTRSIQDMSTMSSNPIEKIKCGSLSQVMEAARMKGKRRKILNALDIPLPHAGAHSFDLSTEAAALRATSGSWKYSTPVPFGDTVGKKTVQVLVMYEKINL</sequence>
<dbReference type="OrthoDB" id="3068994at2759"/>
<dbReference type="EMBL" id="JAFIQS010000009">
    <property type="protein sequence ID" value="KAG5165937.1"/>
    <property type="molecule type" value="Genomic_DNA"/>
</dbReference>
<evidence type="ECO:0000313" key="1">
    <source>
        <dbReference type="EMBL" id="KAG5165937.1"/>
    </source>
</evidence>
<accession>A0A8H7XRZ0</accession>